<protein>
    <submittedName>
        <fullName evidence="1">NAD(P)/FAD-dependent oxidoreductase</fullName>
    </submittedName>
</protein>
<dbReference type="Gene3D" id="3.50.50.60">
    <property type="entry name" value="FAD/NAD(P)-binding domain"/>
    <property type="match status" value="1"/>
</dbReference>
<sequence length="365" mass="40611">MRVGVIGGGLAGLFSSLNLLYAGCEVDIYEEHDRPGYPKHCTGLVSEQTMKMLGRFANKCSDAFFNKIKLEIPGSGNITLHTSSKIVHLDRVCIEEGLAEAILGLGGRFFWRTKAILGGDSTIVAGGLTTRYDHIVVAEGIRREIFKKVYKGGDSAKKVFGINIVYKARNDLEGINVGFHPTLAPGFFYWIFPISDEEIIVGLGTSEPKTSLRATDVVLKKYGISNAKKIDSYGGWIGEGPILKRQLKKNLTFVGDAFGLQKPLTGGGIYPIVSSFTYKNSNSCSDAIAEIRYGTEKVASILRKQMPIAKVFHSSSFYYILYKIFRNLNGTEIRDDYKLIDYDRHDLSIQRIFLHLPLFLKEIKI</sequence>
<comment type="caution">
    <text evidence="1">The sequence shown here is derived from an EMBL/GenBank/DDBJ whole genome shotgun (WGS) entry which is preliminary data.</text>
</comment>
<dbReference type="PANTHER" id="PTHR42685:SF21">
    <property type="entry name" value="DEHYDROGENASE (FLAVOPROTEIN)-LIKE PROTEIN"/>
    <property type="match status" value="1"/>
</dbReference>
<dbReference type="PANTHER" id="PTHR42685">
    <property type="entry name" value="GERANYLGERANYL DIPHOSPHATE REDUCTASE"/>
    <property type="match status" value="1"/>
</dbReference>
<name>A0A7J3SMR7_9CREN</name>
<dbReference type="InterPro" id="IPR036188">
    <property type="entry name" value="FAD/NAD-bd_sf"/>
</dbReference>
<dbReference type="SUPFAM" id="SSF51905">
    <property type="entry name" value="FAD/NAD(P)-binding domain"/>
    <property type="match status" value="1"/>
</dbReference>
<proteinExistence type="predicted"/>
<dbReference type="EMBL" id="DTLS01000149">
    <property type="protein sequence ID" value="HGZ60565.1"/>
    <property type="molecule type" value="Genomic_DNA"/>
</dbReference>
<organism evidence="1">
    <name type="scientific">Fervidicoccus fontis</name>
    <dbReference type="NCBI Taxonomy" id="683846"/>
    <lineage>
        <taxon>Archaea</taxon>
        <taxon>Thermoproteota</taxon>
        <taxon>Thermoprotei</taxon>
        <taxon>Fervidicoccales</taxon>
        <taxon>Fervidicoccaceae</taxon>
        <taxon>Fervidicoccus</taxon>
    </lineage>
</organism>
<evidence type="ECO:0000313" key="1">
    <source>
        <dbReference type="EMBL" id="HGZ60565.1"/>
    </source>
</evidence>
<reference evidence="1" key="1">
    <citation type="journal article" date="2020" name="mSystems">
        <title>Genome- and Community-Level Interaction Insights into Carbon Utilization and Element Cycling Functions of Hydrothermarchaeota in Hydrothermal Sediment.</title>
        <authorList>
            <person name="Zhou Z."/>
            <person name="Liu Y."/>
            <person name="Xu W."/>
            <person name="Pan J."/>
            <person name="Luo Z.H."/>
            <person name="Li M."/>
        </authorList>
    </citation>
    <scope>NUCLEOTIDE SEQUENCE [LARGE SCALE GENOMIC DNA]</scope>
    <source>
        <strain evidence="1">SpSt-885</strain>
    </source>
</reference>
<dbReference type="InterPro" id="IPR050407">
    <property type="entry name" value="Geranylgeranyl_reductase"/>
</dbReference>
<gene>
    <name evidence="1" type="ORF">ENW83_05130</name>
</gene>
<accession>A0A7J3SMR7</accession>
<dbReference type="AlphaFoldDB" id="A0A7J3SMR7"/>